<comment type="catalytic activity">
    <reaction evidence="13">
        <text>L-tyrosyl-[protein] + ATP = O-phospho-L-tyrosyl-[protein] + ADP + H(+)</text>
        <dbReference type="Rhea" id="RHEA:10596"/>
        <dbReference type="Rhea" id="RHEA-COMP:10136"/>
        <dbReference type="Rhea" id="RHEA-COMP:20101"/>
        <dbReference type="ChEBI" id="CHEBI:15378"/>
        <dbReference type="ChEBI" id="CHEBI:30616"/>
        <dbReference type="ChEBI" id="CHEBI:46858"/>
        <dbReference type="ChEBI" id="CHEBI:61978"/>
        <dbReference type="ChEBI" id="CHEBI:456216"/>
    </reaction>
</comment>
<dbReference type="EMBL" id="JBHRUG010000018">
    <property type="protein sequence ID" value="MFC3283764.1"/>
    <property type="molecule type" value="Genomic_DNA"/>
</dbReference>
<comment type="caution">
    <text evidence="19">The sequence shown here is derived from an EMBL/GenBank/DDBJ whole genome shotgun (WGS) entry which is preliminary data.</text>
</comment>
<dbReference type="NCBIfam" id="TIGR01007">
    <property type="entry name" value="eps_fam"/>
    <property type="match status" value="1"/>
</dbReference>
<reference evidence="20" key="1">
    <citation type="journal article" date="2019" name="Int. J. Syst. Evol. Microbiol.">
        <title>The Global Catalogue of Microorganisms (GCM) 10K type strain sequencing project: providing services to taxonomists for standard genome sequencing and annotation.</title>
        <authorList>
            <consortium name="The Broad Institute Genomics Platform"/>
            <consortium name="The Broad Institute Genome Sequencing Center for Infectious Disease"/>
            <person name="Wu L."/>
            <person name="Ma J."/>
        </authorList>
    </citation>
    <scope>NUCLEOTIDE SEQUENCE [LARGE SCALE GENOMIC DNA]</scope>
    <source>
        <strain evidence="20">CECT 7698</strain>
    </source>
</reference>
<gene>
    <name evidence="19" type="ORF">ACFOEV_09110</name>
</gene>
<keyword evidence="3" id="KW-1003">Cell membrane</keyword>
<evidence type="ECO:0000259" key="18">
    <source>
        <dbReference type="Pfam" id="PF13807"/>
    </source>
</evidence>
<keyword evidence="4" id="KW-0997">Cell inner membrane</keyword>
<evidence type="ECO:0000259" key="16">
    <source>
        <dbReference type="Pfam" id="PF02706"/>
    </source>
</evidence>
<dbReference type="Pfam" id="PF23607">
    <property type="entry name" value="WZC_N"/>
    <property type="match status" value="1"/>
</dbReference>
<dbReference type="Proteomes" id="UP001595579">
    <property type="component" value="Unassembled WGS sequence"/>
</dbReference>
<dbReference type="InterPro" id="IPR025669">
    <property type="entry name" value="AAA_dom"/>
</dbReference>
<dbReference type="CDD" id="cd05387">
    <property type="entry name" value="BY-kinase"/>
    <property type="match status" value="1"/>
</dbReference>
<evidence type="ECO:0000256" key="1">
    <source>
        <dbReference type="ARBA" id="ARBA00004429"/>
    </source>
</evidence>
<comment type="subcellular location">
    <subcellularLocation>
        <location evidence="1">Cell inner membrane</location>
        <topology evidence="1">Multi-pass membrane protein</topology>
    </subcellularLocation>
</comment>
<keyword evidence="7" id="KW-0547">Nucleotide-binding</keyword>
<evidence type="ECO:0000256" key="4">
    <source>
        <dbReference type="ARBA" id="ARBA00022519"/>
    </source>
</evidence>
<keyword evidence="9" id="KW-0067">ATP-binding</keyword>
<evidence type="ECO:0000256" key="15">
    <source>
        <dbReference type="SAM" id="Phobius"/>
    </source>
</evidence>
<feature type="domain" description="Polysaccharide chain length determinant N-terminal" evidence="16">
    <location>
        <begin position="12"/>
        <end position="101"/>
    </location>
</feature>
<evidence type="ECO:0000256" key="8">
    <source>
        <dbReference type="ARBA" id="ARBA00022777"/>
    </source>
</evidence>
<dbReference type="InterPro" id="IPR027417">
    <property type="entry name" value="P-loop_NTPase"/>
</dbReference>
<evidence type="ECO:0000313" key="19">
    <source>
        <dbReference type="EMBL" id="MFC3283764.1"/>
    </source>
</evidence>
<evidence type="ECO:0000256" key="14">
    <source>
        <dbReference type="SAM" id="Coils"/>
    </source>
</evidence>
<keyword evidence="8" id="KW-0418">Kinase</keyword>
<feature type="transmembrane region" description="Helical" evidence="15">
    <location>
        <begin position="28"/>
        <end position="47"/>
    </location>
</feature>
<evidence type="ECO:0000256" key="11">
    <source>
        <dbReference type="ARBA" id="ARBA00023136"/>
    </source>
</evidence>
<keyword evidence="6 15" id="KW-0812">Transmembrane</keyword>
<dbReference type="InterPro" id="IPR005702">
    <property type="entry name" value="Wzc-like_C"/>
</dbReference>
<dbReference type="InterPro" id="IPR050445">
    <property type="entry name" value="Bact_polysacc_biosynth/exp"/>
</dbReference>
<dbReference type="PANTHER" id="PTHR32309:SF32">
    <property type="entry name" value="TYROSINE-PROTEIN KINASE ETK-RELATED"/>
    <property type="match status" value="1"/>
</dbReference>
<feature type="coiled-coil region" evidence="14">
    <location>
        <begin position="265"/>
        <end position="299"/>
    </location>
</feature>
<dbReference type="SUPFAM" id="SSF52540">
    <property type="entry name" value="P-loop containing nucleoside triphosphate hydrolases"/>
    <property type="match status" value="1"/>
</dbReference>
<evidence type="ECO:0000256" key="3">
    <source>
        <dbReference type="ARBA" id="ARBA00022475"/>
    </source>
</evidence>
<protein>
    <submittedName>
        <fullName evidence="19">Polysaccharide biosynthesis tyrosine autokinase</fullName>
        <ecNumber evidence="19">2.7.10.2</ecNumber>
    </submittedName>
</protein>
<dbReference type="Gene3D" id="3.40.50.300">
    <property type="entry name" value="P-loop containing nucleotide triphosphate hydrolases"/>
    <property type="match status" value="1"/>
</dbReference>
<dbReference type="InterPro" id="IPR003856">
    <property type="entry name" value="LPS_length_determ_N"/>
</dbReference>
<evidence type="ECO:0000259" key="17">
    <source>
        <dbReference type="Pfam" id="PF13614"/>
    </source>
</evidence>
<keyword evidence="10 15" id="KW-1133">Transmembrane helix</keyword>
<name>A0ABV7LMM1_9GAMM</name>
<keyword evidence="5 19" id="KW-0808">Transferase</keyword>
<evidence type="ECO:0000256" key="9">
    <source>
        <dbReference type="ARBA" id="ARBA00022840"/>
    </source>
</evidence>
<dbReference type="InterPro" id="IPR032807">
    <property type="entry name" value="GNVR"/>
</dbReference>
<keyword evidence="11 15" id="KW-0472">Membrane</keyword>
<feature type="domain" description="Tyrosine-protein kinase G-rich" evidence="18">
    <location>
        <begin position="377"/>
        <end position="458"/>
    </location>
</feature>
<evidence type="ECO:0000313" key="20">
    <source>
        <dbReference type="Proteomes" id="UP001595579"/>
    </source>
</evidence>
<organism evidence="19 20">
    <name type="scientific">Litchfieldella rifensis</name>
    <dbReference type="NCBI Taxonomy" id="762643"/>
    <lineage>
        <taxon>Bacteria</taxon>
        <taxon>Pseudomonadati</taxon>
        <taxon>Pseudomonadota</taxon>
        <taxon>Gammaproteobacteria</taxon>
        <taxon>Oceanospirillales</taxon>
        <taxon>Halomonadaceae</taxon>
        <taxon>Litchfieldella</taxon>
    </lineage>
</organism>
<keyword evidence="12" id="KW-0829">Tyrosine-protein kinase</keyword>
<evidence type="ECO:0000256" key="13">
    <source>
        <dbReference type="ARBA" id="ARBA00053015"/>
    </source>
</evidence>
<dbReference type="Pfam" id="PF02706">
    <property type="entry name" value="Wzz"/>
    <property type="match status" value="1"/>
</dbReference>
<comment type="similarity">
    <text evidence="2">Belongs to the etk/wzc family.</text>
</comment>
<dbReference type="EC" id="2.7.10.2" evidence="19"/>
<feature type="domain" description="AAA" evidence="17">
    <location>
        <begin position="549"/>
        <end position="662"/>
    </location>
</feature>
<proteinExistence type="inferred from homology"/>
<evidence type="ECO:0000256" key="6">
    <source>
        <dbReference type="ARBA" id="ARBA00022692"/>
    </source>
</evidence>
<accession>A0ABV7LMM1</accession>
<evidence type="ECO:0000256" key="10">
    <source>
        <dbReference type="ARBA" id="ARBA00022989"/>
    </source>
</evidence>
<evidence type="ECO:0000256" key="2">
    <source>
        <dbReference type="ARBA" id="ARBA00008883"/>
    </source>
</evidence>
<evidence type="ECO:0000256" key="12">
    <source>
        <dbReference type="ARBA" id="ARBA00023137"/>
    </source>
</evidence>
<dbReference type="Pfam" id="PF13614">
    <property type="entry name" value="AAA_31"/>
    <property type="match status" value="1"/>
</dbReference>
<sequence length="728" mass="80152">MSQTPASQPAEDQIDVGRLIGLLMDHKWLIVMITAIFTTIGVIYTLLATPIYHAEALVQVEEESPSVNPLEDVSTLLGGEPPSQAEIEIIRSRMVLGQTVDLLNLDIVVEPQRLPLIGDFLVRSGVERPGFAAGWASTWAGESLEVSEMPVIDDYRGESFILEALDEQRYALFLDGERLGEGRVGELESFLDGAVALRLESLSAAPGAQFSVTRKNRMQAFIKLRRALAISEQGSETGILNWSLTGPDSQALKVTLNTIADIYLSQNVRRQSEEARKSLEFLDQQVPKVRGELRAAEDRFNRYRTKQESVDMTLETESVLERLVDLEGRLNELEFAESDIAQRFTPGHPTYAALLEKKGQLERERNELNERIGSLPETQQEILRLRRDVEVNQEIYVQLLNKVQEMEIAQASTVGNVRILDEADILPAPVAPNNPLIVSVATLLGVLLAVGGVLLRAAFNRGVESPEQLEELGIPVYATVPLSEDQQKLVKRVKRRRDVSARSVASGVLAHFSPSDTAIEALRGLRTSLHFAMLETSDNRLMITGPSPGIGKSFISVNLAAVCAQGGQKVLVIDADMRKGHVHTAFGGKSEYGLSELLSGTIDREGAIRTSEIEGLHYMSRGMAPPNPSELLMRESFTRLLDEVSPDYDLIIADTPPILAVTDAAIVGKQVGTTLMIARFQLNPPKEISVAQRRLENAGVEVKGCILNAMEHKAATSYGYGYYSYSYK</sequence>
<dbReference type="GO" id="GO:0004715">
    <property type="term" value="F:non-membrane spanning protein tyrosine kinase activity"/>
    <property type="evidence" value="ECO:0007669"/>
    <property type="project" value="UniProtKB-EC"/>
</dbReference>
<evidence type="ECO:0000256" key="7">
    <source>
        <dbReference type="ARBA" id="ARBA00022741"/>
    </source>
</evidence>
<evidence type="ECO:0000256" key="5">
    <source>
        <dbReference type="ARBA" id="ARBA00022679"/>
    </source>
</evidence>
<dbReference type="RefSeq" id="WP_386773088.1">
    <property type="nucleotide sequence ID" value="NZ_JBHRUG010000018.1"/>
</dbReference>
<dbReference type="Pfam" id="PF13807">
    <property type="entry name" value="GNVR"/>
    <property type="match status" value="1"/>
</dbReference>
<keyword evidence="20" id="KW-1185">Reference proteome</keyword>
<keyword evidence="14" id="KW-0175">Coiled coil</keyword>
<dbReference type="PANTHER" id="PTHR32309">
    <property type="entry name" value="TYROSINE-PROTEIN KINASE"/>
    <property type="match status" value="1"/>
</dbReference>